<keyword evidence="6 9" id="KW-1133">Transmembrane helix</keyword>
<dbReference type="PANTHER" id="PTHR33908">
    <property type="entry name" value="MANNOSYLTRANSFERASE YKCB-RELATED"/>
    <property type="match status" value="1"/>
</dbReference>
<gene>
    <name evidence="11" type="ORF">UFOPK3564_03012</name>
</gene>
<name>A0A6J7JFD6_9ZZZZ</name>
<dbReference type="PANTHER" id="PTHR33908:SF11">
    <property type="entry name" value="MEMBRANE PROTEIN"/>
    <property type="match status" value="1"/>
</dbReference>
<feature type="transmembrane region" description="Helical" evidence="9">
    <location>
        <begin position="170"/>
        <end position="190"/>
    </location>
</feature>
<keyword evidence="3" id="KW-0328">Glycosyltransferase</keyword>
<feature type="transmembrane region" description="Helical" evidence="9">
    <location>
        <begin position="48"/>
        <end position="68"/>
    </location>
</feature>
<feature type="compositionally biased region" description="Low complexity" evidence="8">
    <location>
        <begin position="309"/>
        <end position="326"/>
    </location>
</feature>
<feature type="transmembrane region" description="Helical" evidence="9">
    <location>
        <begin position="422"/>
        <end position="438"/>
    </location>
</feature>
<protein>
    <submittedName>
        <fullName evidence="11">Unannotated protein</fullName>
    </submittedName>
</protein>
<feature type="compositionally biased region" description="Low complexity" evidence="8">
    <location>
        <begin position="21"/>
        <end position="41"/>
    </location>
</feature>
<evidence type="ECO:0000256" key="4">
    <source>
        <dbReference type="ARBA" id="ARBA00022679"/>
    </source>
</evidence>
<organism evidence="11">
    <name type="scientific">freshwater metagenome</name>
    <dbReference type="NCBI Taxonomy" id="449393"/>
    <lineage>
        <taxon>unclassified sequences</taxon>
        <taxon>metagenomes</taxon>
        <taxon>ecological metagenomes</taxon>
    </lineage>
</organism>
<feature type="compositionally biased region" description="Low complexity" evidence="8">
    <location>
        <begin position="1"/>
        <end position="12"/>
    </location>
</feature>
<feature type="compositionally biased region" description="Basic and acidic residues" evidence="8">
    <location>
        <begin position="299"/>
        <end position="308"/>
    </location>
</feature>
<keyword evidence="4" id="KW-0808">Transferase</keyword>
<feature type="domain" description="Glycosyltransferase RgtA/B/C/D-like" evidence="10">
    <location>
        <begin position="141"/>
        <end position="249"/>
    </location>
</feature>
<evidence type="ECO:0000256" key="8">
    <source>
        <dbReference type="SAM" id="MobiDB-lite"/>
    </source>
</evidence>
<dbReference type="EMBL" id="CAFBMK010000253">
    <property type="protein sequence ID" value="CAB4941926.1"/>
    <property type="molecule type" value="Genomic_DNA"/>
</dbReference>
<feature type="transmembrane region" description="Helical" evidence="9">
    <location>
        <begin position="136"/>
        <end position="158"/>
    </location>
</feature>
<dbReference type="AlphaFoldDB" id="A0A6J7JFD6"/>
<feature type="region of interest" description="Disordered" evidence="8">
    <location>
        <begin position="266"/>
        <end position="326"/>
    </location>
</feature>
<feature type="transmembrane region" description="Helical" evidence="9">
    <location>
        <begin position="482"/>
        <end position="501"/>
    </location>
</feature>
<evidence type="ECO:0000256" key="3">
    <source>
        <dbReference type="ARBA" id="ARBA00022676"/>
    </source>
</evidence>
<keyword evidence="7 9" id="KW-0472">Membrane</keyword>
<accession>A0A6J7JFD6</accession>
<evidence type="ECO:0000256" key="7">
    <source>
        <dbReference type="ARBA" id="ARBA00023136"/>
    </source>
</evidence>
<dbReference type="GO" id="GO:0008610">
    <property type="term" value="P:lipid biosynthetic process"/>
    <property type="evidence" value="ECO:0007669"/>
    <property type="project" value="UniProtKB-ARBA"/>
</dbReference>
<feature type="compositionally biased region" description="Low complexity" evidence="8">
    <location>
        <begin position="282"/>
        <end position="298"/>
    </location>
</feature>
<evidence type="ECO:0000256" key="5">
    <source>
        <dbReference type="ARBA" id="ARBA00022692"/>
    </source>
</evidence>
<reference evidence="11" key="1">
    <citation type="submission" date="2020-05" db="EMBL/GenBank/DDBJ databases">
        <authorList>
            <person name="Chiriac C."/>
            <person name="Salcher M."/>
            <person name="Ghai R."/>
            <person name="Kavagutti S V."/>
        </authorList>
    </citation>
    <scope>NUCLEOTIDE SEQUENCE</scope>
</reference>
<feature type="transmembrane region" description="Helical" evidence="9">
    <location>
        <begin position="334"/>
        <end position="352"/>
    </location>
</feature>
<comment type="subcellular location">
    <subcellularLocation>
        <location evidence="1">Cell membrane</location>
        <topology evidence="1">Multi-pass membrane protein</topology>
    </subcellularLocation>
</comment>
<proteinExistence type="predicted"/>
<dbReference type="Pfam" id="PF13231">
    <property type="entry name" value="PMT_2"/>
    <property type="match status" value="1"/>
</dbReference>
<dbReference type="GO" id="GO:0016763">
    <property type="term" value="F:pentosyltransferase activity"/>
    <property type="evidence" value="ECO:0007669"/>
    <property type="project" value="TreeGrafter"/>
</dbReference>
<evidence type="ECO:0000256" key="1">
    <source>
        <dbReference type="ARBA" id="ARBA00004651"/>
    </source>
</evidence>
<keyword evidence="5 9" id="KW-0812">Transmembrane</keyword>
<evidence type="ECO:0000259" key="10">
    <source>
        <dbReference type="Pfam" id="PF13231"/>
    </source>
</evidence>
<feature type="region of interest" description="Disordered" evidence="8">
    <location>
        <begin position="1"/>
        <end position="41"/>
    </location>
</feature>
<evidence type="ECO:0000256" key="6">
    <source>
        <dbReference type="ARBA" id="ARBA00022989"/>
    </source>
</evidence>
<dbReference type="InterPro" id="IPR038731">
    <property type="entry name" value="RgtA/B/C-like"/>
</dbReference>
<sequence>MSSPGDRSGPSSPEEPPTPPTDAGAAPVAAGPDPSPGRPGRAAAPARPWLIALALVVLGGLALRLWGIRWGLPYAYNLDERSHFVPRAVAYFRESSLDPDYQLNPSGLTQWIAAALWIFKGGSDGVVRAWNTDPGAIWTIARVSSAVLSTAAIALMYAAGSRLFDRRVGLLSAAILAFAFLPVHYGHLALNDGPSLAATALALFAIAGIVRYGRRRDYALAGAAIGLGFGVKYNTAFVGLPLLTAAAIHALGVRIGDLRPGARGPYAPADPKAVRRERSGPAAAATRADATVAAAPGTDRTDAGRDDAAGTSSGASAATTSGSSSGRLPHWRPAVVGLVLAGVVGVVCFFLMDPYAVLRPGFFRSEVEHLSDYTKGGLLLGETQRSGYRYYAWSLTWGFGVAPLLLCVVGGVRTLLRDRWQFLLLVPAPLIFLLYVGSQGRYFARYGMPIYPVLAILAAAGAVWLGALLLDRLRASGRLRTALAGVAVLAVLAQGLVLVIHNDVVLTREDTRSEARDWMVDNIPARTTIVVEPMVPREWYADGAVVQDGSRAGYRWERLTRTGEDKKALIRKYPRLEGRIKRSADFANYGFTVFPGMLDFYREKGACWIVSGSLQTGRVFNNPGRVPDAIRYYRALERQSDLAFESRPFEGAGSKHYFQYDMAFNFGQLRYHRPGPSIRVYRLKDCTPRVVPVQRDRTR</sequence>
<evidence type="ECO:0000313" key="11">
    <source>
        <dbReference type="EMBL" id="CAB4941926.1"/>
    </source>
</evidence>
<feature type="transmembrane region" description="Helical" evidence="9">
    <location>
        <begin position="196"/>
        <end position="213"/>
    </location>
</feature>
<keyword evidence="2" id="KW-1003">Cell membrane</keyword>
<evidence type="ECO:0000256" key="2">
    <source>
        <dbReference type="ARBA" id="ARBA00022475"/>
    </source>
</evidence>
<dbReference type="GO" id="GO:0005886">
    <property type="term" value="C:plasma membrane"/>
    <property type="evidence" value="ECO:0007669"/>
    <property type="project" value="UniProtKB-SubCell"/>
</dbReference>
<feature type="transmembrane region" description="Helical" evidence="9">
    <location>
        <begin position="390"/>
        <end position="410"/>
    </location>
</feature>
<dbReference type="InterPro" id="IPR050297">
    <property type="entry name" value="LipidA_mod_glycosyltrf_83"/>
</dbReference>
<feature type="transmembrane region" description="Helical" evidence="9">
    <location>
        <begin position="450"/>
        <end position="470"/>
    </location>
</feature>
<evidence type="ECO:0000256" key="9">
    <source>
        <dbReference type="SAM" id="Phobius"/>
    </source>
</evidence>